<name>A0ABD5QKB2_9EURY</name>
<accession>A0ABD5QKB2</accession>
<evidence type="ECO:0000313" key="2">
    <source>
        <dbReference type="Proteomes" id="UP001595925"/>
    </source>
</evidence>
<dbReference type="AlphaFoldDB" id="A0ABD5QKB2"/>
<keyword evidence="2" id="KW-1185">Reference proteome</keyword>
<evidence type="ECO:0008006" key="3">
    <source>
        <dbReference type="Google" id="ProtNLM"/>
    </source>
</evidence>
<dbReference type="EMBL" id="JBHSJG010000048">
    <property type="protein sequence ID" value="MFC4989452.1"/>
    <property type="molecule type" value="Genomic_DNA"/>
</dbReference>
<gene>
    <name evidence="1" type="ORF">ACFPFO_17155</name>
</gene>
<proteinExistence type="predicted"/>
<evidence type="ECO:0000313" key="1">
    <source>
        <dbReference type="EMBL" id="MFC4989452.1"/>
    </source>
</evidence>
<protein>
    <recommendedName>
        <fullName evidence="3">C2H2-type domain-containing protein</fullName>
    </recommendedName>
</protein>
<dbReference type="Proteomes" id="UP001595925">
    <property type="component" value="Unassembled WGS sequence"/>
</dbReference>
<dbReference type="RefSeq" id="WP_198667856.1">
    <property type="nucleotide sequence ID" value="NZ_JAIVEF010000018.1"/>
</dbReference>
<organism evidence="1 2">
    <name type="scientific">Saliphagus infecundisoli</name>
    <dbReference type="NCBI Taxonomy" id="1849069"/>
    <lineage>
        <taxon>Archaea</taxon>
        <taxon>Methanobacteriati</taxon>
        <taxon>Methanobacteriota</taxon>
        <taxon>Stenosarchaea group</taxon>
        <taxon>Halobacteria</taxon>
        <taxon>Halobacteriales</taxon>
        <taxon>Natrialbaceae</taxon>
        <taxon>Saliphagus</taxon>
    </lineage>
</organism>
<sequence>MASKPPVECPLCNEVPDEDHDLETHLVRAHRRRELAAFVVANHEADLEGDFT</sequence>
<reference evidence="1 2" key="1">
    <citation type="journal article" date="2019" name="Int. J. Syst. Evol. Microbiol.">
        <title>The Global Catalogue of Microorganisms (GCM) 10K type strain sequencing project: providing services to taxonomists for standard genome sequencing and annotation.</title>
        <authorList>
            <consortium name="The Broad Institute Genomics Platform"/>
            <consortium name="The Broad Institute Genome Sequencing Center for Infectious Disease"/>
            <person name="Wu L."/>
            <person name="Ma J."/>
        </authorList>
    </citation>
    <scope>NUCLEOTIDE SEQUENCE [LARGE SCALE GENOMIC DNA]</scope>
    <source>
        <strain evidence="1 2">CGMCC 1.15824</strain>
    </source>
</reference>
<comment type="caution">
    <text evidence="1">The sequence shown here is derived from an EMBL/GenBank/DDBJ whole genome shotgun (WGS) entry which is preliminary data.</text>
</comment>